<comment type="subcellular location">
    <subcellularLocation>
        <location evidence="1">Membrane</location>
        <topology evidence="1">Single-pass type I membrane protein</topology>
    </subcellularLocation>
</comment>
<evidence type="ECO:0000256" key="3">
    <source>
        <dbReference type="ARBA" id="ARBA00022729"/>
    </source>
</evidence>
<dbReference type="EMBL" id="JBICCN010000037">
    <property type="protein sequence ID" value="KAL3099914.1"/>
    <property type="molecule type" value="Genomic_DNA"/>
</dbReference>
<evidence type="ECO:0000313" key="10">
    <source>
        <dbReference type="EMBL" id="KAL3099914.1"/>
    </source>
</evidence>
<evidence type="ECO:0000313" key="11">
    <source>
        <dbReference type="Proteomes" id="UP001620645"/>
    </source>
</evidence>
<dbReference type="AlphaFoldDB" id="A0ABD2KAG4"/>
<keyword evidence="4" id="KW-0677">Repeat</keyword>
<dbReference type="Proteomes" id="UP001620645">
    <property type="component" value="Unassembled WGS sequence"/>
</dbReference>
<evidence type="ECO:0000256" key="5">
    <source>
        <dbReference type="ARBA" id="ARBA00022989"/>
    </source>
</evidence>
<evidence type="ECO:0000256" key="2">
    <source>
        <dbReference type="ARBA" id="ARBA00022692"/>
    </source>
</evidence>
<keyword evidence="5 9" id="KW-1133">Transmembrane helix</keyword>
<evidence type="ECO:0000256" key="6">
    <source>
        <dbReference type="ARBA" id="ARBA00023136"/>
    </source>
</evidence>
<organism evidence="10 11">
    <name type="scientific">Heterodera schachtii</name>
    <name type="common">Sugarbeet cyst nematode worm</name>
    <name type="synonym">Tylenchus schachtii</name>
    <dbReference type="NCBI Taxonomy" id="97005"/>
    <lineage>
        <taxon>Eukaryota</taxon>
        <taxon>Metazoa</taxon>
        <taxon>Ecdysozoa</taxon>
        <taxon>Nematoda</taxon>
        <taxon>Chromadorea</taxon>
        <taxon>Rhabditida</taxon>
        <taxon>Tylenchina</taxon>
        <taxon>Tylenchomorpha</taxon>
        <taxon>Tylenchoidea</taxon>
        <taxon>Heteroderidae</taxon>
        <taxon>Heteroderinae</taxon>
        <taxon>Heterodera</taxon>
    </lineage>
</organism>
<feature type="transmembrane region" description="Helical" evidence="9">
    <location>
        <begin position="517"/>
        <end position="537"/>
    </location>
</feature>
<proteinExistence type="predicted"/>
<feature type="transmembrane region" description="Helical" evidence="9">
    <location>
        <begin position="93"/>
        <end position="118"/>
    </location>
</feature>
<evidence type="ECO:0000256" key="1">
    <source>
        <dbReference type="ARBA" id="ARBA00004479"/>
    </source>
</evidence>
<dbReference type="InterPro" id="IPR001893">
    <property type="entry name" value="Cys-rich_GLG1_repeat"/>
</dbReference>
<feature type="transmembrane region" description="Helical" evidence="9">
    <location>
        <begin position="549"/>
        <end position="577"/>
    </location>
</feature>
<keyword evidence="3" id="KW-0732">Signal</keyword>
<dbReference type="GO" id="GO:0016020">
    <property type="term" value="C:membrane"/>
    <property type="evidence" value="ECO:0007669"/>
    <property type="project" value="UniProtKB-SubCell"/>
</dbReference>
<dbReference type="InterPro" id="IPR017873">
    <property type="entry name" value="Cys-rich_GLG1_repeat_euk"/>
</dbReference>
<accession>A0ABD2KAG4</accession>
<keyword evidence="11" id="KW-1185">Reference proteome</keyword>
<comment type="caution">
    <text evidence="10">The sequence shown here is derived from an EMBL/GenBank/DDBJ whole genome shotgun (WGS) entry which is preliminary data.</text>
</comment>
<keyword evidence="2 9" id="KW-0812">Transmembrane</keyword>
<evidence type="ECO:0000256" key="8">
    <source>
        <dbReference type="PROSITE-ProRule" id="PRU00622"/>
    </source>
</evidence>
<protein>
    <recommendedName>
        <fullName evidence="12">Golgi apparatus protein 1</fullName>
    </recommendedName>
</protein>
<keyword evidence="7" id="KW-0325">Glycoprotein</keyword>
<gene>
    <name evidence="10" type="ORF">niasHS_001840</name>
</gene>
<evidence type="ECO:0000256" key="4">
    <source>
        <dbReference type="ARBA" id="ARBA00022737"/>
    </source>
</evidence>
<evidence type="ECO:0008006" key="12">
    <source>
        <dbReference type="Google" id="ProtNLM"/>
    </source>
</evidence>
<dbReference type="InterPro" id="IPR039728">
    <property type="entry name" value="GLG1"/>
</dbReference>
<dbReference type="PANTHER" id="PTHR11884:SF1">
    <property type="entry name" value="GOLGI APPARATUS PROTEIN 1"/>
    <property type="match status" value="1"/>
</dbReference>
<evidence type="ECO:0000256" key="7">
    <source>
        <dbReference type="ARBA" id="ARBA00023180"/>
    </source>
</evidence>
<sequence length="623" mass="70977">MPKSVVQVKCQHLHPFHFQFFHHFQLFVPVGVRRCCAEPCVAWAPMHFGRQRRVRRADDGTAGEVVPRLRRRIGSGGAACGVRTMALPKTRTMAVPLSSVIAGYGGAALTNVPCVAWAPMHWRRRRVRRADDGTADKQCDRRGETHYMAFVDSQLYEPCHQEEVTRCHVIDNWHLPGQNQKVLEDPVPQVLACVYRSGFAEADPLGKECALYVRQVMCERAARVNLLPEIEENCRDALSEYCSQNVKPTEEMHCLQEHFEQKEFKERYGRCYSEVERFTQMESRDTRLNRLLTQACRPVISTYCAQYQTQEIDHGDVMECLAANKEAEEMSTKCRSYVNHFELISLRDYHFIYRFTQACQDDIRAHCVQFGQDKGAIIRCLSNIVFEHRVLGEHKDLSKDCKKQLRVAYLQQEQFDDKQHMDDADLQLMKKCTADLQRYNCMDQQRFEDVVECLRVHFDNLGCKTDGALEANTLSSCLVLSNMDESEMTGECEQRRPAAGRNSTGTRSWRTLGPTKIMIVLVFVAHLFFCVAADNFGNGTTGNIGWLDVLLYVLLGLGGVAVVSIAACAIVALIIAIRRCCRKYKTKDEEAPDAAAAGPSFIEELRRAISFRRETLHAKGMYV</sequence>
<keyword evidence="6 9" id="KW-0472">Membrane</keyword>
<dbReference type="PROSITE" id="PS51289">
    <property type="entry name" value="GLG1_C_RICH"/>
    <property type="match status" value="1"/>
</dbReference>
<reference evidence="10 11" key="1">
    <citation type="submission" date="2024-10" db="EMBL/GenBank/DDBJ databases">
        <authorList>
            <person name="Kim D."/>
        </authorList>
    </citation>
    <scope>NUCLEOTIDE SEQUENCE [LARGE SCALE GENOMIC DNA]</scope>
    <source>
        <strain evidence="10">Taebaek</strain>
    </source>
</reference>
<dbReference type="PANTHER" id="PTHR11884">
    <property type="entry name" value="SELECTIN LIGAND RELATED"/>
    <property type="match status" value="1"/>
</dbReference>
<evidence type="ECO:0000256" key="9">
    <source>
        <dbReference type="SAM" id="Phobius"/>
    </source>
</evidence>
<name>A0ABD2KAG4_HETSC</name>
<feature type="repeat" description="Cys-rich GLG1" evidence="8">
    <location>
        <begin position="266"/>
        <end position="329"/>
    </location>
</feature>
<dbReference type="Pfam" id="PF00839">
    <property type="entry name" value="Cys_rich_FGFR"/>
    <property type="match status" value="4"/>
</dbReference>